<feature type="chain" id="PRO_5020420677" description="Pectinesterase catalytic domain-containing protein" evidence="1">
    <location>
        <begin position="21"/>
        <end position="1992"/>
    </location>
</feature>
<dbReference type="RefSeq" id="WP_132008605.1">
    <property type="nucleotide sequence ID" value="NZ_SMFK01000015.1"/>
</dbReference>
<name>A0A4R5C8T7_9FLAO</name>
<dbReference type="GO" id="GO:0030599">
    <property type="term" value="F:pectinesterase activity"/>
    <property type="evidence" value="ECO:0007669"/>
    <property type="project" value="TreeGrafter"/>
</dbReference>
<keyword evidence="1" id="KW-0732">Signal</keyword>
<dbReference type="EMBL" id="SMFK01000015">
    <property type="protein sequence ID" value="TDD94580.1"/>
    <property type="molecule type" value="Genomic_DNA"/>
</dbReference>
<feature type="signal peptide" evidence="1">
    <location>
        <begin position="1"/>
        <end position="20"/>
    </location>
</feature>
<evidence type="ECO:0008006" key="4">
    <source>
        <dbReference type="Google" id="ProtNLM"/>
    </source>
</evidence>
<proteinExistence type="predicted"/>
<protein>
    <recommendedName>
        <fullName evidence="4">Pectinesterase catalytic domain-containing protein</fullName>
    </recommendedName>
</protein>
<dbReference type="PANTHER" id="PTHR31321:SF57">
    <property type="entry name" value="PECTINESTERASE 53-RELATED"/>
    <property type="match status" value="1"/>
</dbReference>
<dbReference type="Proteomes" id="UP000295479">
    <property type="component" value="Unassembled WGS sequence"/>
</dbReference>
<evidence type="ECO:0000313" key="3">
    <source>
        <dbReference type="Proteomes" id="UP000295479"/>
    </source>
</evidence>
<evidence type="ECO:0000313" key="2">
    <source>
        <dbReference type="EMBL" id="TDD94580.1"/>
    </source>
</evidence>
<dbReference type="SUPFAM" id="SSF51126">
    <property type="entry name" value="Pectin lyase-like"/>
    <property type="match status" value="1"/>
</dbReference>
<gene>
    <name evidence="2" type="ORF">E0F76_16310</name>
</gene>
<dbReference type="OrthoDB" id="1208312at2"/>
<keyword evidence="3" id="KW-1185">Reference proteome</keyword>
<dbReference type="InterPro" id="IPR012334">
    <property type="entry name" value="Pectin_lyas_fold"/>
</dbReference>
<dbReference type="InterPro" id="IPR011050">
    <property type="entry name" value="Pectin_lyase_fold/virulence"/>
</dbReference>
<dbReference type="GO" id="GO:0045490">
    <property type="term" value="P:pectin catabolic process"/>
    <property type="evidence" value="ECO:0007669"/>
    <property type="project" value="TreeGrafter"/>
</dbReference>
<reference evidence="2 3" key="1">
    <citation type="submission" date="2019-03" db="EMBL/GenBank/DDBJ databases">
        <title>Flavobacterium AR-3-4 sp. nov. isolated from arctic soil.</title>
        <authorList>
            <person name="Chaudhary D.K."/>
        </authorList>
    </citation>
    <scope>NUCLEOTIDE SEQUENCE [LARGE SCALE GENOMIC DNA]</scope>
    <source>
        <strain evidence="2 3">AR-3-4</strain>
    </source>
</reference>
<comment type="caution">
    <text evidence="2">The sequence shown here is derived from an EMBL/GenBank/DDBJ whole genome shotgun (WGS) entry which is preliminary data.</text>
</comment>
<dbReference type="Gene3D" id="2.160.20.10">
    <property type="entry name" value="Single-stranded right-handed beta-helix, Pectin lyase-like"/>
    <property type="match status" value="1"/>
</dbReference>
<sequence>MKKKYLLCVALMFFAAIIHGQITNSVTYDFRDGTIISSKQSADGKLTLAGAYIWHNSSPTGYGLDLKVNQEVNIAVSGSCTIRFLGSAYSGLKMVGTATVSGDLGTQVTKVAADKVDTYDFVYSGVAKTLNFKTVAGTGGDTYLPTIQVIPAQLGKDFTVAEKNIPYYFDLRNQSIVPSSPPNNIEVGLFKMTAGTSNGLGLNGSQHGITFKDGNAITLKVAGNSYIRVAADQYSAGAIKATSATGAFNIVSQSNNTGATFSDGAPLYIDFLYVGTAGTVVLEHTGGGTTYLPYIEISPNPYNVSLSTYTQKSGTVTINGVAINLTSGATSTDNASITLSSGIVLSALSDNGFVALNLGGNMSTITPTVSGDIASATISGSNLNITYANSSNDPKTYTIKLYDNSYLNGITKYDFRDGTIITAKQSTDGLLILGGAYTFHGATYGLDLKANQEMNLTVAGTSAIKFLGSQYSSMSMLGTATVSGDLGTQATKATTDLTDTYDFVYSGASKALNFKAVTPGTDIYLPSVSIIPAQMGAAYAATVKNVPYFFDFRDGSIVPKVTLGNTGINKGLVEIVPGSTSAYGYNGTQHGSILKAGNQIKLKVYGNSYIKIGGSIYSAGTIAVSSATGNFDKASQSSTTSANFDTNRTSVDFLYVGTAGIVTLDFTGTNYVPYIEVVPVTTPVSLTPWVQKTGTITINGTVINFTAGADISTNATVNLSSGTVVSATNVAASIQIPLNGNALSSYSSTLTGDIASVSASGNALTITFSNPTSNPKTYTLNIADNSVIVEAVAGQTYAYNFTDGTVLPQTSYQALRYNTFTTSDGILNLKSNTATDANKFGYHDAAHGAVFFPGNSMNMIVAGKATITFVVCTYGSGVDGVFEFKDANSNILGSVNAQNIGGADATAVSFTYTGTKGVITATLKSAGFPNAEFYIHGMNIENAAAIVVSNGKTDVWDFGAEQLDTALYNNKLTSSIINSWYSPSIVVGSSANVLPSFTAGVLSWVGGSNDRLRTTNTALTRYDENIGSAVGYKGRVYVNGAAASGRYMSLTLSADDEVTVVASTDSGGMVNFQYVADAASQTNVVSVPTSLTELHFVAKQAGAYHIFDTQGKPSYYRILRKDANYKTLTGNVDVTQASGIPNGYTIVFTNAAGKTWSSTVSSGSYSVKLPIGYTYQLSLSNANGYIISNGNSLNVTDTTTTYNITIVKVQLYTVSGSITGLGTDISKLTLKYVPNPAANKIYVPSPVINTGASTYTIDLEPNVEYTISGQGVNNFEILSNKITIGNSNVNSNVVFTAKPVYTVAINTTGLNSAQLSKLALTFTNLNESGYVYNFTSVSGIALRNGVYTVAYSGLDEYPVETSLISNLTVNGVNTVKSFAFKPVTNWSFDDKVIVNGNPAYKGMLFTGTVANEISKGHLTTKAGATIKVPVNVGDKVAITYYYSADFSIEGGTAITTTSNSTSVFENVEYSYTGSAPGFVTITVGSGAVTTYFTNIAVGGSNPYKSVITVGTDKDYQTINGALSAISKMTRTSTDRVIIMIDPGNYEEMLDITQANVTLKNAAATPNIDLINKGVDIKSGAVRITSYYGHGYNYYSMKNNQKWDADVLRVNKENGYLTYENKGSGTTNGSYWNATVVVYANGFEANNIIFENSYNQYISKKESEDVVVMWTSGSKGLRPTTMGSTAVQDRSFVERAAAISIANNIDKVVLNKCRVVGRQDTFFGGSGSRVVVYKGVMMGAVDYIFGGMDAVFYKTDLAMNTSDVSGDESYLSAAQQASGRGYLMYECNVTTAIPGTETASVYRSKPGYFGRPWEATTSEVVFYNTTIETSNYPGSEGLSLIKPLGWQNTLGGTSAKMYEYGTIENSGLNNSSSRASWATLLSVPTLTDGTAITTFNFTKGSDGWDPIPQLITNDPLGVKQYLANSNVSVYAYKETIVVSNVKSSTKIKVYNLNGALVKSFETSENTQFNLNKGVWVVVVKDAQGQKAVKLMTY</sequence>
<organism evidence="2 3">
    <name type="scientific">Flavobacterium cellulosilyticum</name>
    <dbReference type="NCBI Taxonomy" id="2541731"/>
    <lineage>
        <taxon>Bacteria</taxon>
        <taxon>Pseudomonadati</taxon>
        <taxon>Bacteroidota</taxon>
        <taxon>Flavobacteriia</taxon>
        <taxon>Flavobacteriales</taxon>
        <taxon>Flavobacteriaceae</taxon>
        <taxon>Flavobacterium</taxon>
    </lineage>
</organism>
<accession>A0A4R5C8T7</accession>
<dbReference type="PANTHER" id="PTHR31321">
    <property type="entry name" value="ACYL-COA THIOESTER HYDROLASE YBHC-RELATED"/>
    <property type="match status" value="1"/>
</dbReference>
<evidence type="ECO:0000256" key="1">
    <source>
        <dbReference type="SAM" id="SignalP"/>
    </source>
</evidence>